<keyword evidence="1" id="KW-0812">Transmembrane</keyword>
<dbReference type="EMBL" id="MUGO01000014">
    <property type="protein sequence ID" value="PQA92803.1"/>
    <property type="molecule type" value="Genomic_DNA"/>
</dbReference>
<keyword evidence="1" id="KW-0472">Membrane</keyword>
<organism evidence="2 3">
    <name type="scientific">Chryseobacterium piscicola</name>
    <dbReference type="NCBI Taxonomy" id="551459"/>
    <lineage>
        <taxon>Bacteria</taxon>
        <taxon>Pseudomonadati</taxon>
        <taxon>Bacteroidota</taxon>
        <taxon>Flavobacteriia</taxon>
        <taxon>Flavobacteriales</taxon>
        <taxon>Weeksellaceae</taxon>
        <taxon>Chryseobacterium group</taxon>
        <taxon>Chryseobacterium</taxon>
    </lineage>
</organism>
<dbReference type="Proteomes" id="UP000238314">
    <property type="component" value="Unassembled WGS sequence"/>
</dbReference>
<dbReference type="Pfam" id="PF20619">
    <property type="entry name" value="DUF6804"/>
    <property type="match status" value="1"/>
</dbReference>
<comment type="caution">
    <text evidence="2">The sequence shown here is derived from an EMBL/GenBank/DDBJ whole genome shotgun (WGS) entry which is preliminary data.</text>
</comment>
<sequence>MEKITKILLATLLLLCLLKMPYGYYQLVRFLAFAGFGYLAIDANKKNDGKMMFIFIALAILFQPFLKIALGRFIWNVVDVVVAGFLIISVIKNINNHEKK</sequence>
<evidence type="ECO:0000313" key="3">
    <source>
        <dbReference type="Proteomes" id="UP000238314"/>
    </source>
</evidence>
<dbReference type="AlphaFoldDB" id="A0A2S7KEF7"/>
<dbReference type="InterPro" id="IPR046548">
    <property type="entry name" value="DUF6804"/>
</dbReference>
<feature type="transmembrane region" description="Helical" evidence="1">
    <location>
        <begin position="73"/>
        <end position="91"/>
    </location>
</feature>
<evidence type="ECO:0000256" key="1">
    <source>
        <dbReference type="SAM" id="Phobius"/>
    </source>
</evidence>
<gene>
    <name evidence="2" type="ORF">B0A70_10485</name>
</gene>
<reference evidence="2 3" key="1">
    <citation type="submission" date="2016-11" db="EMBL/GenBank/DDBJ databases">
        <title>Whole genomes of Flavobacteriaceae.</title>
        <authorList>
            <person name="Stine C."/>
            <person name="Li C."/>
            <person name="Tadesse D."/>
        </authorList>
    </citation>
    <scope>NUCLEOTIDE SEQUENCE [LARGE SCALE GENOMIC DNA]</scope>
    <source>
        <strain evidence="2 3">DSM 21068</strain>
    </source>
</reference>
<name>A0A2S7KEF7_9FLAO</name>
<keyword evidence="3" id="KW-1185">Reference proteome</keyword>
<keyword evidence="1" id="KW-1133">Transmembrane helix</keyword>
<protein>
    <submittedName>
        <fullName evidence="2">Uncharacterized protein</fullName>
    </submittedName>
</protein>
<evidence type="ECO:0000313" key="2">
    <source>
        <dbReference type="EMBL" id="PQA92803.1"/>
    </source>
</evidence>
<accession>A0A2S7KEF7</accession>
<proteinExistence type="predicted"/>
<dbReference type="OrthoDB" id="1082986at2"/>
<feature type="transmembrane region" description="Helical" evidence="1">
    <location>
        <begin position="47"/>
        <end position="66"/>
    </location>
</feature>